<accession>A0ABR8PEW3</accession>
<evidence type="ECO:0000313" key="1">
    <source>
        <dbReference type="EMBL" id="MBD7906716.1"/>
    </source>
</evidence>
<dbReference type="EMBL" id="JACSQY010000001">
    <property type="protein sequence ID" value="MBD7906716.1"/>
    <property type="molecule type" value="Genomic_DNA"/>
</dbReference>
<reference evidence="1 2" key="1">
    <citation type="submission" date="2020-08" db="EMBL/GenBank/DDBJ databases">
        <title>A Genomic Blueprint of the Chicken Gut Microbiome.</title>
        <authorList>
            <person name="Gilroy R."/>
            <person name="Ravi A."/>
            <person name="Getino M."/>
            <person name="Pursley I."/>
            <person name="Horton D.L."/>
            <person name="Alikhan N.-F."/>
            <person name="Baker D."/>
            <person name="Gharbi K."/>
            <person name="Hall N."/>
            <person name="Watson M."/>
            <person name="Adriaenssens E.M."/>
            <person name="Foster-Nyarko E."/>
            <person name="Jarju S."/>
            <person name="Secka A."/>
            <person name="Antonio M."/>
            <person name="Oren A."/>
            <person name="Chaudhuri R."/>
            <person name="La Ragione R.M."/>
            <person name="Hildebrand F."/>
            <person name="Pallen M.J."/>
        </authorList>
    </citation>
    <scope>NUCLEOTIDE SEQUENCE [LARGE SCALE GENOMIC DNA]</scope>
    <source>
        <strain evidence="1 2">Sa3CUA8</strain>
    </source>
</reference>
<dbReference type="Pfam" id="PF00300">
    <property type="entry name" value="His_Phos_1"/>
    <property type="match status" value="1"/>
</dbReference>
<dbReference type="CDD" id="cd07067">
    <property type="entry name" value="HP_PGM_like"/>
    <property type="match status" value="1"/>
</dbReference>
<dbReference type="InterPro" id="IPR029033">
    <property type="entry name" value="His_PPase_superfam"/>
</dbReference>
<dbReference type="Proteomes" id="UP000659496">
    <property type="component" value="Unassembled WGS sequence"/>
</dbReference>
<evidence type="ECO:0000313" key="2">
    <source>
        <dbReference type="Proteomes" id="UP000659496"/>
    </source>
</evidence>
<dbReference type="InterPro" id="IPR013078">
    <property type="entry name" value="His_Pase_superF_clade-1"/>
</dbReference>
<sequence>MVLQTTLVLVRHAHSTYTSDELGRPLSSKGFSDAVQMSELLQKESIDVVISSPYKRAIQTVEGIAEFFDLDVVIVDGFKERTLSGQPVEDFDVAIRAVWENPAFSWNGGESNLIAQQRGVEATLNVLDLYEGKYIVVGTHGNIMALIMNYFDEHYDFRFWNTLGMPDAYKLTFENKKLLEVNRLWTEI</sequence>
<gene>
    <name evidence="1" type="ORF">H9659_00045</name>
</gene>
<proteinExistence type="predicted"/>
<organism evidence="1 2">
    <name type="scientific">Sporosarcina gallistercoris</name>
    <dbReference type="NCBI Taxonomy" id="2762245"/>
    <lineage>
        <taxon>Bacteria</taxon>
        <taxon>Bacillati</taxon>
        <taxon>Bacillota</taxon>
        <taxon>Bacilli</taxon>
        <taxon>Bacillales</taxon>
        <taxon>Caryophanaceae</taxon>
        <taxon>Sporosarcina</taxon>
    </lineage>
</organism>
<protein>
    <submittedName>
        <fullName evidence="1">Histidine phosphatase family protein</fullName>
    </submittedName>
</protein>
<name>A0ABR8PEW3_9BACL</name>
<dbReference type="RefSeq" id="WP_191687889.1">
    <property type="nucleotide sequence ID" value="NZ_JACSQY010000001.1"/>
</dbReference>
<comment type="caution">
    <text evidence="1">The sequence shown here is derived from an EMBL/GenBank/DDBJ whole genome shotgun (WGS) entry which is preliminary data.</text>
</comment>
<dbReference type="InterPro" id="IPR050275">
    <property type="entry name" value="PGM_Phosphatase"/>
</dbReference>
<dbReference type="PANTHER" id="PTHR48100">
    <property type="entry name" value="BROAD-SPECIFICITY PHOSPHATASE YOR283W-RELATED"/>
    <property type="match status" value="1"/>
</dbReference>
<dbReference type="Gene3D" id="3.40.50.1240">
    <property type="entry name" value="Phosphoglycerate mutase-like"/>
    <property type="match status" value="1"/>
</dbReference>
<dbReference type="SUPFAM" id="SSF53254">
    <property type="entry name" value="Phosphoglycerate mutase-like"/>
    <property type="match status" value="1"/>
</dbReference>
<keyword evidence="2" id="KW-1185">Reference proteome</keyword>
<dbReference type="PANTHER" id="PTHR48100:SF59">
    <property type="entry name" value="ADENOSYLCOBALAMIN_ALPHA-RIBAZOLE PHOSPHATASE"/>
    <property type="match status" value="1"/>
</dbReference>
<dbReference type="SMART" id="SM00855">
    <property type="entry name" value="PGAM"/>
    <property type="match status" value="1"/>
</dbReference>